<evidence type="ECO:0008006" key="3">
    <source>
        <dbReference type="Google" id="ProtNLM"/>
    </source>
</evidence>
<evidence type="ECO:0000313" key="1">
    <source>
        <dbReference type="EMBL" id="AGK57788.1"/>
    </source>
</evidence>
<dbReference type="InterPro" id="IPR014937">
    <property type="entry name" value="DUF1810"/>
</dbReference>
<dbReference type="OrthoDB" id="9801870at2"/>
<proteinExistence type="predicted"/>
<gene>
    <name evidence="1" type="ORF">HYPDE_30568</name>
</gene>
<name>N0B459_9HYPH</name>
<dbReference type="Proteomes" id="UP000005952">
    <property type="component" value="Chromosome"/>
</dbReference>
<dbReference type="PIRSF" id="PIRSF008546">
    <property type="entry name" value="UCP008546"/>
    <property type="match status" value="1"/>
</dbReference>
<dbReference type="Pfam" id="PF08837">
    <property type="entry name" value="DUF1810"/>
    <property type="match status" value="1"/>
</dbReference>
<dbReference type="EMBL" id="CP005587">
    <property type="protein sequence ID" value="AGK57788.1"/>
    <property type="molecule type" value="Genomic_DNA"/>
</dbReference>
<dbReference type="AlphaFoldDB" id="N0B459"/>
<keyword evidence="2" id="KW-1185">Reference proteome</keyword>
<protein>
    <recommendedName>
        <fullName evidence="3">Calpastatin</fullName>
    </recommendedName>
</protein>
<dbReference type="InterPro" id="IPR036287">
    <property type="entry name" value="Rv1873-like_sf"/>
</dbReference>
<dbReference type="Gene3D" id="1.25.40.380">
    <property type="entry name" value="Protein of unknown function DUF1810"/>
    <property type="match status" value="1"/>
</dbReference>
<dbReference type="RefSeq" id="WP_015597821.1">
    <property type="nucleotide sequence ID" value="NC_021172.1"/>
</dbReference>
<dbReference type="KEGG" id="hdt:HYPDE_30568"/>
<sequence>MDDPFHLDRFVKAQAHVFEHVLEELRDGQKRSHWMWFVFPQLHGLGSSPTSIFYGIGSLDEARAYLAHPLLGLRLEESTRLVLNAAHRSLNEIFGSPDDLKFCSSMTLFANAAEPGNIYARALQAKCGGPDERTEKLLSTRSQ</sequence>
<dbReference type="SUPFAM" id="SSF140736">
    <property type="entry name" value="Rv1873-like"/>
    <property type="match status" value="1"/>
</dbReference>
<evidence type="ECO:0000313" key="2">
    <source>
        <dbReference type="Proteomes" id="UP000005952"/>
    </source>
</evidence>
<accession>N0B459</accession>
<dbReference type="eggNOG" id="COG5579">
    <property type="taxonomic scope" value="Bacteria"/>
</dbReference>
<organism evidence="1 2">
    <name type="scientific">Hyphomicrobium denitrificans 1NES1</name>
    <dbReference type="NCBI Taxonomy" id="670307"/>
    <lineage>
        <taxon>Bacteria</taxon>
        <taxon>Pseudomonadati</taxon>
        <taxon>Pseudomonadota</taxon>
        <taxon>Alphaproteobacteria</taxon>
        <taxon>Hyphomicrobiales</taxon>
        <taxon>Hyphomicrobiaceae</taxon>
        <taxon>Hyphomicrobium</taxon>
    </lineage>
</organism>
<dbReference type="HOGENOM" id="CLU_124534_0_0_5"/>
<reference evidence="1 2" key="1">
    <citation type="journal article" date="2013" name="Genome Announc.">
        <title>Genome sequences for three denitrifying bacterial strains isolated from a uranium- and nitrate-contaminated subsurface environment.</title>
        <authorList>
            <person name="Venkatramanan R."/>
            <person name="Prakash O."/>
            <person name="Woyke T."/>
            <person name="Chain P."/>
            <person name="Goodwin L.A."/>
            <person name="Watson D."/>
            <person name="Brooks S."/>
            <person name="Kostka J.E."/>
            <person name="Green S.J."/>
        </authorList>
    </citation>
    <scope>NUCLEOTIDE SEQUENCE [LARGE SCALE GENOMIC DNA]</scope>
    <source>
        <strain evidence="1 2">1NES1</strain>
    </source>
</reference>